<comment type="caution">
    <text evidence="1">The sequence shown here is derived from an EMBL/GenBank/DDBJ whole genome shotgun (WGS) entry which is preliminary data.</text>
</comment>
<organism evidence="1 2">
    <name type="scientific">Bacillus badius</name>
    <dbReference type="NCBI Taxonomy" id="1455"/>
    <lineage>
        <taxon>Bacteria</taxon>
        <taxon>Bacillati</taxon>
        <taxon>Bacillota</taxon>
        <taxon>Bacilli</taxon>
        <taxon>Bacillales</taxon>
        <taxon>Bacillaceae</taxon>
        <taxon>Pseudobacillus</taxon>
    </lineage>
</organism>
<sequence>MCKLCNGTYVDKGGSGSLRFVQPCPNCGPMPEAVWKKRQADFRKRFEEAKRLVGKEVS</sequence>
<gene>
    <name evidence="1" type="ORF">SD77_2996</name>
</gene>
<dbReference type="EMBL" id="JXLP01000028">
    <property type="protein sequence ID" value="KIL73719.1"/>
    <property type="molecule type" value="Genomic_DNA"/>
</dbReference>
<dbReference type="RefSeq" id="WP_156141538.1">
    <property type="nucleotide sequence ID" value="NZ_JARTHD010000005.1"/>
</dbReference>
<evidence type="ECO:0000313" key="2">
    <source>
        <dbReference type="Proteomes" id="UP000031982"/>
    </source>
</evidence>
<dbReference type="Proteomes" id="UP000031982">
    <property type="component" value="Unassembled WGS sequence"/>
</dbReference>
<evidence type="ECO:0000313" key="1">
    <source>
        <dbReference type="EMBL" id="KIL73719.1"/>
    </source>
</evidence>
<name>A0ABR5AP28_BACBA</name>
<keyword evidence="2" id="KW-1185">Reference proteome</keyword>
<protein>
    <submittedName>
        <fullName evidence="1">Uncharacterized protein</fullName>
    </submittedName>
</protein>
<accession>A0ABR5AP28</accession>
<reference evidence="1 2" key="1">
    <citation type="submission" date="2015-01" db="EMBL/GenBank/DDBJ databases">
        <title>Genome Assembly of Bacillus badius MTCC 1458.</title>
        <authorList>
            <person name="Verma A."/>
            <person name="Khatri I."/>
            <person name="Mual P."/>
            <person name="Subramanian S."/>
            <person name="Krishnamurthi S."/>
        </authorList>
    </citation>
    <scope>NUCLEOTIDE SEQUENCE [LARGE SCALE GENOMIC DNA]</scope>
    <source>
        <strain evidence="1 2">MTCC 1458</strain>
    </source>
</reference>
<proteinExistence type="predicted"/>